<dbReference type="InterPro" id="IPR020625">
    <property type="entry name" value="Schiff_base-form_aldolases_AS"/>
</dbReference>
<feature type="active site" description="Schiff-base intermediate with substrate" evidence="4">
    <location>
        <position position="168"/>
    </location>
</feature>
<protein>
    <submittedName>
        <fullName evidence="6">4-hydroxy-tetrahydrodipicolinate synthase</fullName>
        <ecNumber evidence="6">4.3.3.7</ecNumber>
    </submittedName>
</protein>
<dbReference type="Gene3D" id="3.20.20.70">
    <property type="entry name" value="Aldolase class I"/>
    <property type="match status" value="1"/>
</dbReference>
<dbReference type="PRINTS" id="PR00146">
    <property type="entry name" value="DHPICSNTHASE"/>
</dbReference>
<feature type="binding site" evidence="5">
    <location>
        <position position="210"/>
    </location>
    <ligand>
        <name>pyruvate</name>
        <dbReference type="ChEBI" id="CHEBI:15361"/>
    </ligand>
</feature>
<feature type="active site" description="Proton donor/acceptor" evidence="4">
    <location>
        <position position="140"/>
    </location>
</feature>
<dbReference type="CDD" id="cd00408">
    <property type="entry name" value="DHDPS-like"/>
    <property type="match status" value="1"/>
</dbReference>
<evidence type="ECO:0000313" key="7">
    <source>
        <dbReference type="Proteomes" id="UP000317171"/>
    </source>
</evidence>
<dbReference type="Pfam" id="PF00701">
    <property type="entry name" value="DHDPS"/>
    <property type="match status" value="1"/>
</dbReference>
<dbReference type="RefSeq" id="WP_145212550.1">
    <property type="nucleotide sequence ID" value="NZ_CP036269.1"/>
</dbReference>
<dbReference type="GO" id="GO:0008747">
    <property type="term" value="F:N-acetylneuraminate lyase activity"/>
    <property type="evidence" value="ECO:0007669"/>
    <property type="project" value="TreeGrafter"/>
</dbReference>
<evidence type="ECO:0000256" key="1">
    <source>
        <dbReference type="ARBA" id="ARBA00023239"/>
    </source>
</evidence>
<dbReference type="EMBL" id="CP036269">
    <property type="protein sequence ID" value="QDT41250.1"/>
    <property type="molecule type" value="Genomic_DNA"/>
</dbReference>
<dbReference type="SMART" id="SM01130">
    <property type="entry name" value="DHDPS"/>
    <property type="match status" value="1"/>
</dbReference>
<evidence type="ECO:0000256" key="4">
    <source>
        <dbReference type="PIRSR" id="PIRSR001365-1"/>
    </source>
</evidence>
<dbReference type="Proteomes" id="UP000317171">
    <property type="component" value="Chromosome"/>
</dbReference>
<gene>
    <name evidence="6" type="primary">dapA_1</name>
    <name evidence="6" type="ORF">Pan241w_13100</name>
</gene>
<dbReference type="PROSITE" id="PS00666">
    <property type="entry name" value="DHDPS_2"/>
    <property type="match status" value="1"/>
</dbReference>
<dbReference type="PANTHER" id="PTHR42849:SF1">
    <property type="entry name" value="N-ACETYLNEURAMINATE LYASE"/>
    <property type="match status" value="1"/>
</dbReference>
<name>A0A517RBH8_9PLAN</name>
<dbReference type="InterPro" id="IPR013785">
    <property type="entry name" value="Aldolase_TIM"/>
</dbReference>
<accession>A0A517RBH8</accession>
<dbReference type="InterPro" id="IPR002220">
    <property type="entry name" value="DapA-like"/>
</dbReference>
<dbReference type="AlphaFoldDB" id="A0A517RBH8"/>
<dbReference type="GO" id="GO:0008840">
    <property type="term" value="F:4-hydroxy-tetrahydrodipicolinate synthase activity"/>
    <property type="evidence" value="ECO:0007669"/>
    <property type="project" value="UniProtKB-EC"/>
</dbReference>
<dbReference type="PANTHER" id="PTHR42849">
    <property type="entry name" value="N-ACETYLNEURAMINATE LYASE"/>
    <property type="match status" value="1"/>
</dbReference>
<proteinExistence type="inferred from homology"/>
<dbReference type="EC" id="4.3.3.7" evidence="6"/>
<sequence length="307" mass="33203">MAVNLSEQLKGVLPPVITPLTPERRLDPDSAESVYRFMLKQGAHGIFLFGTSGEGPLLRNDDRQQATGIAVKVVNGSVPLLVGVIAPGTEQIIEQAKVAKDQGADAIVVCPPFYYPASQKDMLVHYRTIRETVDIPIFAYDIPVMTKVKIEMDTLMTLGKEGTIIGVKDSSGDAVSFHRLVASKPPGMKLFTGAEMLVHAVVLAGADGTVPGLANVGPELFVKLYEAAAVNNHAEAVRQQEAIVRLFEVFVCPDGTMNVGYIIGAMKTALRLRGVIEHDTLFHPFPACTPELIARTQRIMEEVGCLQ</sequence>
<dbReference type="SUPFAM" id="SSF51569">
    <property type="entry name" value="Aldolase"/>
    <property type="match status" value="1"/>
</dbReference>
<dbReference type="GO" id="GO:0019262">
    <property type="term" value="P:N-acetylneuraminate catabolic process"/>
    <property type="evidence" value="ECO:0007669"/>
    <property type="project" value="TreeGrafter"/>
</dbReference>
<evidence type="ECO:0000256" key="2">
    <source>
        <dbReference type="ARBA" id="ARBA00023270"/>
    </source>
</evidence>
<dbReference type="PIRSF" id="PIRSF001365">
    <property type="entry name" value="DHDPS"/>
    <property type="match status" value="1"/>
</dbReference>
<dbReference type="KEGG" id="gaz:Pan241w_13100"/>
<keyword evidence="2" id="KW-0704">Schiff base</keyword>
<organism evidence="6 7">
    <name type="scientific">Gimesia alba</name>
    <dbReference type="NCBI Taxonomy" id="2527973"/>
    <lineage>
        <taxon>Bacteria</taxon>
        <taxon>Pseudomonadati</taxon>
        <taxon>Planctomycetota</taxon>
        <taxon>Planctomycetia</taxon>
        <taxon>Planctomycetales</taxon>
        <taxon>Planctomycetaceae</taxon>
        <taxon>Gimesia</taxon>
    </lineage>
</organism>
<dbReference type="GO" id="GO:0005829">
    <property type="term" value="C:cytosol"/>
    <property type="evidence" value="ECO:0007669"/>
    <property type="project" value="TreeGrafter"/>
</dbReference>
<keyword evidence="1 3" id="KW-0456">Lyase</keyword>
<evidence type="ECO:0000313" key="6">
    <source>
        <dbReference type="EMBL" id="QDT41250.1"/>
    </source>
</evidence>
<evidence type="ECO:0000256" key="5">
    <source>
        <dbReference type="PIRSR" id="PIRSR001365-2"/>
    </source>
</evidence>
<comment type="similarity">
    <text evidence="3">Belongs to the DapA family.</text>
</comment>
<evidence type="ECO:0000256" key="3">
    <source>
        <dbReference type="PIRNR" id="PIRNR001365"/>
    </source>
</evidence>
<dbReference type="OrthoDB" id="9782828at2"/>
<keyword evidence="7" id="KW-1185">Reference proteome</keyword>
<reference evidence="6 7" key="1">
    <citation type="submission" date="2019-02" db="EMBL/GenBank/DDBJ databases">
        <title>Deep-cultivation of Planctomycetes and their phenomic and genomic characterization uncovers novel biology.</title>
        <authorList>
            <person name="Wiegand S."/>
            <person name="Jogler M."/>
            <person name="Boedeker C."/>
            <person name="Pinto D."/>
            <person name="Vollmers J."/>
            <person name="Rivas-Marin E."/>
            <person name="Kohn T."/>
            <person name="Peeters S.H."/>
            <person name="Heuer A."/>
            <person name="Rast P."/>
            <person name="Oberbeckmann S."/>
            <person name="Bunk B."/>
            <person name="Jeske O."/>
            <person name="Meyerdierks A."/>
            <person name="Storesund J.E."/>
            <person name="Kallscheuer N."/>
            <person name="Luecker S."/>
            <person name="Lage O.M."/>
            <person name="Pohl T."/>
            <person name="Merkel B.J."/>
            <person name="Hornburger P."/>
            <person name="Mueller R.-W."/>
            <person name="Bruemmer F."/>
            <person name="Labrenz M."/>
            <person name="Spormann A.M."/>
            <person name="Op den Camp H."/>
            <person name="Overmann J."/>
            <person name="Amann R."/>
            <person name="Jetten M.S.M."/>
            <person name="Mascher T."/>
            <person name="Medema M.H."/>
            <person name="Devos D.P."/>
            <person name="Kaster A.-K."/>
            <person name="Ovreas L."/>
            <person name="Rohde M."/>
            <person name="Galperin M.Y."/>
            <person name="Jogler C."/>
        </authorList>
    </citation>
    <scope>NUCLEOTIDE SEQUENCE [LARGE SCALE GENOMIC DNA]</scope>
    <source>
        <strain evidence="6 7">Pan241w</strain>
    </source>
</reference>